<protein>
    <submittedName>
        <fullName evidence="4">Uncharacterized protein</fullName>
    </submittedName>
</protein>
<dbReference type="InterPro" id="IPR054831">
    <property type="entry name" value="UPF0122_fam_protein"/>
</dbReference>
<dbReference type="InterPro" id="IPR007394">
    <property type="entry name" value="UPF0122"/>
</dbReference>
<dbReference type="Gene3D" id="1.10.10.10">
    <property type="entry name" value="Winged helix-like DNA-binding domain superfamily/Winged helix DNA-binding domain"/>
    <property type="match status" value="1"/>
</dbReference>
<dbReference type="InterPro" id="IPR013324">
    <property type="entry name" value="RNA_pol_sigma_r3/r4-like"/>
</dbReference>
<comment type="function">
    <text evidence="2">Might take part in the signal recognition particle (SRP) pathway. This is inferred from the conservation of its genetic proximity to ftsY/ffh. May be a regulatory protein.</text>
</comment>
<dbReference type="eggNOG" id="COG2739">
    <property type="taxonomic scope" value="Bacteria"/>
</dbReference>
<dbReference type="PANTHER" id="PTHR40083">
    <property type="entry name" value="UPF0122 PROTEIN CBO2450/CLC_2298"/>
    <property type="match status" value="1"/>
</dbReference>
<dbReference type="Proteomes" id="UP000183508">
    <property type="component" value="Unassembled WGS sequence"/>
</dbReference>
<evidence type="ECO:0000256" key="3">
    <source>
        <dbReference type="SAM" id="Coils"/>
    </source>
</evidence>
<proteinExistence type="inferred from homology"/>
<evidence type="ECO:0000256" key="1">
    <source>
        <dbReference type="ARBA" id="ARBA00008720"/>
    </source>
</evidence>
<dbReference type="NCBIfam" id="NF045758">
    <property type="entry name" value="YlxM"/>
    <property type="match status" value="1"/>
</dbReference>
<dbReference type="STRING" id="392015.SAMN05421543_1048"/>
<keyword evidence="3" id="KW-0175">Coiled coil</keyword>
<organism evidence="4 5">
    <name type="scientific">Alicyclobacillus macrosporangiidus</name>
    <dbReference type="NCBI Taxonomy" id="392015"/>
    <lineage>
        <taxon>Bacteria</taxon>
        <taxon>Bacillati</taxon>
        <taxon>Bacillota</taxon>
        <taxon>Bacilli</taxon>
        <taxon>Bacillales</taxon>
        <taxon>Alicyclobacillaceae</taxon>
        <taxon>Alicyclobacillus</taxon>
    </lineage>
</organism>
<dbReference type="PANTHER" id="PTHR40083:SF1">
    <property type="entry name" value="UPF0122 PROTEIN YLXM"/>
    <property type="match status" value="1"/>
</dbReference>
<dbReference type="Pfam" id="PF04297">
    <property type="entry name" value="UPF0122"/>
    <property type="match status" value="1"/>
</dbReference>
<comment type="similarity">
    <text evidence="1">Belongs to the UPF0122 family.</text>
</comment>
<accession>A0A1I7H6L5</accession>
<evidence type="ECO:0000313" key="5">
    <source>
        <dbReference type="Proteomes" id="UP000183508"/>
    </source>
</evidence>
<keyword evidence="5" id="KW-1185">Reference proteome</keyword>
<dbReference type="EMBL" id="FPBV01000004">
    <property type="protein sequence ID" value="SFU56328.1"/>
    <property type="molecule type" value="Genomic_DNA"/>
</dbReference>
<gene>
    <name evidence="4" type="ORF">SAMN05421543_1048</name>
</gene>
<evidence type="ECO:0000313" key="4">
    <source>
        <dbReference type="EMBL" id="SFU56328.1"/>
    </source>
</evidence>
<evidence type="ECO:0000256" key="2">
    <source>
        <dbReference type="ARBA" id="ARBA00024764"/>
    </source>
</evidence>
<dbReference type="AlphaFoldDB" id="A0A1I7H6L5"/>
<reference evidence="5" key="1">
    <citation type="submission" date="2016-10" db="EMBL/GenBank/DDBJ databases">
        <authorList>
            <person name="Varghese N."/>
        </authorList>
    </citation>
    <scope>NUCLEOTIDE SEQUENCE [LARGE SCALE GENOMIC DNA]</scope>
    <source>
        <strain evidence="5">DSM 17980</strain>
    </source>
</reference>
<dbReference type="SUPFAM" id="SSF88659">
    <property type="entry name" value="Sigma3 and sigma4 domains of RNA polymerase sigma factors"/>
    <property type="match status" value="1"/>
</dbReference>
<dbReference type="InterPro" id="IPR036388">
    <property type="entry name" value="WH-like_DNA-bd_sf"/>
</dbReference>
<feature type="coiled-coil region" evidence="3">
    <location>
        <begin position="41"/>
        <end position="68"/>
    </location>
</feature>
<sequence length="111" mass="12788">MGHLYDCYGQLLTERQRQMVELHYFDDWSLAEIAEHFGVSRQAVHDNLRRAEEQLEAYEAVLSMAAGAAVLRRMLAAWPRVAACLPEAERDRFAGWLRELAAVLRTPWEEG</sequence>
<name>A0A1I7H6L5_9BACL</name>
<dbReference type="CDD" id="cd06171">
    <property type="entry name" value="Sigma70_r4"/>
    <property type="match status" value="1"/>
</dbReference>